<dbReference type="RefSeq" id="WP_015447521.1">
    <property type="nucleotide sequence ID" value="NC_020541.1"/>
</dbReference>
<protein>
    <submittedName>
        <fullName evidence="1">Uncharacterized protein</fullName>
    </submittedName>
</protein>
<dbReference type="STRING" id="666685.R2APBS1_1630"/>
<evidence type="ECO:0000313" key="2">
    <source>
        <dbReference type="Proteomes" id="UP000011859"/>
    </source>
</evidence>
<dbReference type="AlphaFoldDB" id="M4NDD5"/>
<dbReference type="KEGG" id="rhd:R2APBS1_1630"/>
<sequence length="211" mass="23180">MITRNFQAITESLDLCAPHMDEGGIYPNHRAEVQGWTILVDCYALDAPDAADVWMAVHIIMGLTRIAADRESLNLLRLWLTPGYGGHSTADLIASSMAWSAATRDNRDTTLEVLGELADDVERDADGRPDADQLLAELAEVRAELAELKAERMQPTLSSFDWVLNPTSSMRAFARAVASFVKLYQVRAMDPIDTVQKVAAARAGIAKRVQP</sequence>
<evidence type="ECO:0000313" key="1">
    <source>
        <dbReference type="EMBL" id="AGG88765.1"/>
    </source>
</evidence>
<keyword evidence="2" id="KW-1185">Reference proteome</keyword>
<proteinExistence type="predicted"/>
<dbReference type="HOGENOM" id="CLU_1304076_0_0_6"/>
<dbReference type="OrthoDB" id="9923135at2"/>
<accession>M4NDD5</accession>
<dbReference type="Proteomes" id="UP000011859">
    <property type="component" value="Chromosome"/>
</dbReference>
<gene>
    <name evidence="1" type="ORF">R2APBS1_1630</name>
</gene>
<dbReference type="EMBL" id="CP003470">
    <property type="protein sequence ID" value="AGG88765.1"/>
    <property type="molecule type" value="Genomic_DNA"/>
</dbReference>
<organism evidence="1 2">
    <name type="scientific">Rhodanobacter denitrificans</name>
    <dbReference type="NCBI Taxonomy" id="666685"/>
    <lineage>
        <taxon>Bacteria</taxon>
        <taxon>Pseudomonadati</taxon>
        <taxon>Pseudomonadota</taxon>
        <taxon>Gammaproteobacteria</taxon>
        <taxon>Lysobacterales</taxon>
        <taxon>Rhodanobacteraceae</taxon>
        <taxon>Rhodanobacter</taxon>
    </lineage>
</organism>
<reference evidence="1 2" key="1">
    <citation type="submission" date="2012-04" db="EMBL/GenBank/DDBJ databases">
        <title>Complete genome of Rhodanobacter sp. 2APBS1.</title>
        <authorList>
            <consortium name="US DOE Joint Genome Institute"/>
            <person name="Huntemann M."/>
            <person name="Wei C.-L."/>
            <person name="Han J."/>
            <person name="Detter J.C."/>
            <person name="Han C."/>
            <person name="Tapia R."/>
            <person name="Munk A.C.C."/>
            <person name="Chen A."/>
            <person name="Krypides N."/>
            <person name="Mavromatis K."/>
            <person name="Markowitz V."/>
            <person name="Szeto E."/>
            <person name="Ivanova N."/>
            <person name="Mikhailova N."/>
            <person name="Ovchinnikova G."/>
            <person name="Pagani I."/>
            <person name="Pati A."/>
            <person name="Goodwin L."/>
            <person name="Peters L."/>
            <person name="Pitluck S."/>
            <person name="Woyke T."/>
            <person name="Prakash O."/>
            <person name="Elkins J."/>
            <person name="Brown S."/>
            <person name="Palumbo A."/>
            <person name="Hemme C."/>
            <person name="Zhou J."/>
            <person name="Watson D."/>
            <person name="Jardine P."/>
            <person name="Kostka J."/>
            <person name="Green S."/>
        </authorList>
    </citation>
    <scope>NUCLEOTIDE SEQUENCE [LARGE SCALE GENOMIC DNA]</scope>
    <source>
        <strain evidence="1 2">2APBS1</strain>
    </source>
</reference>
<name>M4NDD5_9GAMM</name>